<keyword evidence="3" id="KW-1185">Reference proteome</keyword>
<name>A0AAV8SFX8_9ROSI</name>
<evidence type="ECO:0000259" key="1">
    <source>
        <dbReference type="Pfam" id="PF13961"/>
    </source>
</evidence>
<dbReference type="PANTHER" id="PTHR35317">
    <property type="entry name" value="OS04G0629600 PROTEIN"/>
    <property type="match status" value="1"/>
</dbReference>
<proteinExistence type="predicted"/>
<sequence>MASTNTSFSPPIFNGDNYQIWAVKMKAHLRGLSLWQWIYAAVSETVFTRIMTCETAKQAWDTLMEIYQGSERTRKMQVLNLKREFELLRMKETESIEDYSDRLLTVVNKIRLAGEELPDSRIVQKVLVSLPERFEAKISSLEDSRNISQISLSELMNALKAQE</sequence>
<dbReference type="PANTHER" id="PTHR35317:SF31">
    <property type="entry name" value="DUF4219 DOMAIN-CONTAINING PROTEIN"/>
    <property type="match status" value="1"/>
</dbReference>
<accession>A0AAV8SFX8</accession>
<dbReference type="Proteomes" id="UP001159364">
    <property type="component" value="Linkage Group LG11"/>
</dbReference>
<dbReference type="Pfam" id="PF13961">
    <property type="entry name" value="DUF4219"/>
    <property type="match status" value="1"/>
</dbReference>
<evidence type="ECO:0000313" key="3">
    <source>
        <dbReference type="Proteomes" id="UP001159364"/>
    </source>
</evidence>
<dbReference type="InterPro" id="IPR025314">
    <property type="entry name" value="DUF4219"/>
</dbReference>
<comment type="caution">
    <text evidence="2">The sequence shown here is derived from an EMBL/GenBank/DDBJ whole genome shotgun (WGS) entry which is preliminary data.</text>
</comment>
<gene>
    <name evidence="2" type="ORF">K2173_016332</name>
</gene>
<organism evidence="2 3">
    <name type="scientific">Erythroxylum novogranatense</name>
    <dbReference type="NCBI Taxonomy" id="1862640"/>
    <lineage>
        <taxon>Eukaryota</taxon>
        <taxon>Viridiplantae</taxon>
        <taxon>Streptophyta</taxon>
        <taxon>Embryophyta</taxon>
        <taxon>Tracheophyta</taxon>
        <taxon>Spermatophyta</taxon>
        <taxon>Magnoliopsida</taxon>
        <taxon>eudicotyledons</taxon>
        <taxon>Gunneridae</taxon>
        <taxon>Pentapetalae</taxon>
        <taxon>rosids</taxon>
        <taxon>fabids</taxon>
        <taxon>Malpighiales</taxon>
        <taxon>Erythroxylaceae</taxon>
        <taxon>Erythroxylum</taxon>
    </lineage>
</organism>
<evidence type="ECO:0000313" key="2">
    <source>
        <dbReference type="EMBL" id="KAJ8751151.1"/>
    </source>
</evidence>
<feature type="domain" description="DUF4219" evidence="1">
    <location>
        <begin position="13"/>
        <end position="36"/>
    </location>
</feature>
<reference evidence="2 3" key="1">
    <citation type="submission" date="2021-09" db="EMBL/GenBank/DDBJ databases">
        <title>Genomic insights and catalytic innovation underlie evolution of tropane alkaloids biosynthesis.</title>
        <authorList>
            <person name="Wang Y.-J."/>
            <person name="Tian T."/>
            <person name="Huang J.-P."/>
            <person name="Huang S.-X."/>
        </authorList>
    </citation>
    <scope>NUCLEOTIDE SEQUENCE [LARGE SCALE GENOMIC DNA]</scope>
    <source>
        <strain evidence="2">KIB-2018</strain>
        <tissue evidence="2">Leaf</tissue>
    </source>
</reference>
<dbReference type="AlphaFoldDB" id="A0AAV8SFX8"/>
<dbReference type="Pfam" id="PF14223">
    <property type="entry name" value="Retrotran_gag_2"/>
    <property type="match status" value="1"/>
</dbReference>
<protein>
    <recommendedName>
        <fullName evidence="1">DUF4219 domain-containing protein</fullName>
    </recommendedName>
</protein>
<dbReference type="EMBL" id="JAIWQS010000011">
    <property type="protein sequence ID" value="KAJ8751151.1"/>
    <property type="molecule type" value="Genomic_DNA"/>
</dbReference>